<evidence type="ECO:0000256" key="3">
    <source>
        <dbReference type="ARBA" id="ARBA00022737"/>
    </source>
</evidence>
<dbReference type="SUPFAM" id="SSF57667">
    <property type="entry name" value="beta-beta-alpha zinc fingers"/>
    <property type="match status" value="2"/>
</dbReference>
<keyword evidence="7" id="KW-0804">Transcription</keyword>
<dbReference type="Gene3D" id="3.30.160.60">
    <property type="entry name" value="Classic Zinc Finger"/>
    <property type="match status" value="1"/>
</dbReference>
<gene>
    <name evidence="12" type="primary">LOC110277710</name>
</gene>
<evidence type="ECO:0000259" key="10">
    <source>
        <dbReference type="PROSITE" id="PS50157"/>
    </source>
</evidence>
<keyword evidence="4 9" id="KW-0863">Zinc-finger</keyword>
<feature type="domain" description="C2H2-type" evidence="10">
    <location>
        <begin position="50"/>
        <end position="77"/>
    </location>
</feature>
<dbReference type="Pfam" id="PF13912">
    <property type="entry name" value="zf-C2H2_6"/>
    <property type="match status" value="2"/>
</dbReference>
<evidence type="ECO:0000256" key="9">
    <source>
        <dbReference type="PROSITE-ProRule" id="PRU00042"/>
    </source>
</evidence>
<dbReference type="PROSITE" id="PS00028">
    <property type="entry name" value="ZINC_FINGER_C2H2_1"/>
    <property type="match status" value="2"/>
</dbReference>
<evidence type="ECO:0000313" key="12">
    <source>
        <dbReference type="RefSeq" id="XP_020990904.1"/>
    </source>
</evidence>
<dbReference type="RefSeq" id="XP_020990904.1">
    <property type="nucleotide sequence ID" value="XM_021135245.2"/>
</dbReference>
<evidence type="ECO:0000313" key="11">
    <source>
        <dbReference type="Proteomes" id="UP000515211"/>
    </source>
</evidence>
<dbReference type="GO" id="GO:0008270">
    <property type="term" value="F:zinc ion binding"/>
    <property type="evidence" value="ECO:0007669"/>
    <property type="project" value="UniProtKB-KW"/>
</dbReference>
<dbReference type="PANTHER" id="PTHR26374:SF360">
    <property type="entry name" value="ZINC FINGER PROTEIN ZAT18"/>
    <property type="match status" value="1"/>
</dbReference>
<accession>A0A6P5N290</accession>
<evidence type="ECO:0000256" key="5">
    <source>
        <dbReference type="ARBA" id="ARBA00022833"/>
    </source>
</evidence>
<keyword evidence="6" id="KW-0805">Transcription regulation</keyword>
<name>A0A6P5N290_ARADU</name>
<dbReference type="GO" id="GO:0005634">
    <property type="term" value="C:nucleus"/>
    <property type="evidence" value="ECO:0007669"/>
    <property type="project" value="UniProtKB-SubCell"/>
</dbReference>
<dbReference type="GeneID" id="110277710"/>
<evidence type="ECO:0000256" key="7">
    <source>
        <dbReference type="ARBA" id="ARBA00023163"/>
    </source>
</evidence>
<keyword evidence="5" id="KW-0862">Zinc</keyword>
<dbReference type="AlphaFoldDB" id="A0A6P5N290"/>
<evidence type="ECO:0000256" key="8">
    <source>
        <dbReference type="ARBA" id="ARBA00023242"/>
    </source>
</evidence>
<dbReference type="FunFam" id="3.30.160.60:FF:000446">
    <property type="entry name" value="Zinc finger protein"/>
    <property type="match status" value="1"/>
</dbReference>
<organism evidence="11 12">
    <name type="scientific">Arachis duranensis</name>
    <name type="common">Wild peanut</name>
    <dbReference type="NCBI Taxonomy" id="130453"/>
    <lineage>
        <taxon>Eukaryota</taxon>
        <taxon>Viridiplantae</taxon>
        <taxon>Streptophyta</taxon>
        <taxon>Embryophyta</taxon>
        <taxon>Tracheophyta</taxon>
        <taxon>Spermatophyta</taxon>
        <taxon>Magnoliopsida</taxon>
        <taxon>eudicotyledons</taxon>
        <taxon>Gunneridae</taxon>
        <taxon>Pentapetalae</taxon>
        <taxon>rosids</taxon>
        <taxon>fabids</taxon>
        <taxon>Fabales</taxon>
        <taxon>Fabaceae</taxon>
        <taxon>Papilionoideae</taxon>
        <taxon>50 kb inversion clade</taxon>
        <taxon>dalbergioids sensu lato</taxon>
        <taxon>Dalbergieae</taxon>
        <taxon>Pterocarpus clade</taxon>
        <taxon>Arachis</taxon>
    </lineage>
</organism>
<comment type="subcellular location">
    <subcellularLocation>
        <location evidence="1">Nucleus</location>
    </subcellularLocation>
</comment>
<dbReference type="KEGG" id="adu:110277710"/>
<reference evidence="11" key="1">
    <citation type="journal article" date="2016" name="Nat. Genet.">
        <title>The genome sequences of Arachis duranensis and Arachis ipaensis, the diploid ancestors of cultivated peanut.</title>
        <authorList>
            <person name="Bertioli D.J."/>
            <person name="Cannon S.B."/>
            <person name="Froenicke L."/>
            <person name="Huang G."/>
            <person name="Farmer A.D."/>
            <person name="Cannon E.K."/>
            <person name="Liu X."/>
            <person name="Gao D."/>
            <person name="Clevenger J."/>
            <person name="Dash S."/>
            <person name="Ren L."/>
            <person name="Moretzsohn M.C."/>
            <person name="Shirasawa K."/>
            <person name="Huang W."/>
            <person name="Vidigal B."/>
            <person name="Abernathy B."/>
            <person name="Chu Y."/>
            <person name="Niederhuth C.E."/>
            <person name="Umale P."/>
            <person name="Araujo A.C."/>
            <person name="Kozik A."/>
            <person name="Kim K.D."/>
            <person name="Burow M.D."/>
            <person name="Varshney R.K."/>
            <person name="Wang X."/>
            <person name="Zhang X."/>
            <person name="Barkley N."/>
            <person name="Guimaraes P.M."/>
            <person name="Isobe S."/>
            <person name="Guo B."/>
            <person name="Liao B."/>
            <person name="Stalker H.T."/>
            <person name="Schmitz R.J."/>
            <person name="Scheffler B.E."/>
            <person name="Leal-Bertioli S.C."/>
            <person name="Xun X."/>
            <person name="Jackson S.A."/>
            <person name="Michelmore R."/>
            <person name="Ozias-Akins P."/>
        </authorList>
    </citation>
    <scope>NUCLEOTIDE SEQUENCE [LARGE SCALE GENOMIC DNA]</scope>
    <source>
        <strain evidence="11">cv. V14167</strain>
    </source>
</reference>
<evidence type="ECO:0000256" key="6">
    <source>
        <dbReference type="ARBA" id="ARBA00023015"/>
    </source>
</evidence>
<dbReference type="PROSITE" id="PS50157">
    <property type="entry name" value="ZINC_FINGER_C2H2_2"/>
    <property type="match status" value="2"/>
</dbReference>
<protein>
    <submittedName>
        <fullName evidence="12">Zinc finger protein ZAT11-like</fullName>
    </submittedName>
</protein>
<keyword evidence="3" id="KW-0677">Repeat</keyword>
<evidence type="ECO:0000256" key="1">
    <source>
        <dbReference type="ARBA" id="ARBA00004123"/>
    </source>
</evidence>
<dbReference type="PANTHER" id="PTHR26374">
    <property type="entry name" value="ZINC FINGER PROTEIN ZAT5"/>
    <property type="match status" value="1"/>
</dbReference>
<evidence type="ECO:0000256" key="2">
    <source>
        <dbReference type="ARBA" id="ARBA00022723"/>
    </source>
</evidence>
<dbReference type="InterPro" id="IPR036236">
    <property type="entry name" value="Znf_C2H2_sf"/>
</dbReference>
<proteinExistence type="predicted"/>
<keyword evidence="8" id="KW-0539">Nucleus</keyword>
<dbReference type="SMART" id="SM00355">
    <property type="entry name" value="ZnF_C2H2"/>
    <property type="match status" value="2"/>
</dbReference>
<keyword evidence="11" id="KW-1185">Reference proteome</keyword>
<sequence length="194" mass="22181">MKRQRDHQVIMDSNSIDLAQCLMLLSHQNPKDQSKVHHYHRQKHFRPTEFECSTCNRKFSSFQALGGHKASHKKQKMEKNNKEEATTTLSLGVGNNNNVFINKPNKMHECSICGQRFSQGQALGGHMRKHRLHANQETFLIPSINDVVLGKIPPVLKRSNSFRVMCLDLNLTPLQNDLKVLFGNMAPKVDPSWV</sequence>
<dbReference type="GO" id="GO:0010200">
    <property type="term" value="P:response to chitin"/>
    <property type="evidence" value="ECO:0007669"/>
    <property type="project" value="TreeGrafter"/>
</dbReference>
<dbReference type="GO" id="GO:0006950">
    <property type="term" value="P:response to stress"/>
    <property type="evidence" value="ECO:0007669"/>
    <property type="project" value="TreeGrafter"/>
</dbReference>
<evidence type="ECO:0000256" key="4">
    <source>
        <dbReference type="ARBA" id="ARBA00022771"/>
    </source>
</evidence>
<reference evidence="12" key="2">
    <citation type="submission" date="2025-08" db="UniProtKB">
        <authorList>
            <consortium name="RefSeq"/>
        </authorList>
    </citation>
    <scope>IDENTIFICATION</scope>
    <source>
        <tissue evidence="12">Whole plant</tissue>
    </source>
</reference>
<dbReference type="Proteomes" id="UP000515211">
    <property type="component" value="Chromosome 2"/>
</dbReference>
<dbReference type="InterPro" id="IPR013087">
    <property type="entry name" value="Znf_C2H2_type"/>
</dbReference>
<keyword evidence="2" id="KW-0479">Metal-binding</keyword>
<feature type="domain" description="C2H2-type" evidence="10">
    <location>
        <begin position="108"/>
        <end position="138"/>
    </location>
</feature>